<dbReference type="Pfam" id="PF13549">
    <property type="entry name" value="ATP-grasp_5"/>
    <property type="match status" value="1"/>
</dbReference>
<dbReference type="PANTHER" id="PTHR42793">
    <property type="entry name" value="COA BINDING DOMAIN CONTAINING PROTEIN"/>
    <property type="match status" value="1"/>
</dbReference>
<dbReference type="RefSeq" id="WP_324717906.1">
    <property type="nucleotide sequence ID" value="NZ_CP141615.1"/>
</dbReference>
<dbReference type="GO" id="GO:0016874">
    <property type="term" value="F:ligase activity"/>
    <property type="evidence" value="ECO:0007669"/>
    <property type="project" value="UniProtKB-KW"/>
</dbReference>
<protein>
    <submittedName>
        <fullName evidence="1">Acetate--CoA ligase family protein</fullName>
    </submittedName>
</protein>
<dbReference type="Proteomes" id="UP001332192">
    <property type="component" value="Chromosome"/>
</dbReference>
<gene>
    <name evidence="1" type="ORF">U7230_06435</name>
</gene>
<evidence type="ECO:0000313" key="1">
    <source>
        <dbReference type="EMBL" id="WRP18633.1"/>
    </source>
</evidence>
<dbReference type="Gene3D" id="3.30.470.20">
    <property type="entry name" value="ATP-grasp fold, B domain"/>
    <property type="match status" value="1"/>
</dbReference>
<dbReference type="PANTHER" id="PTHR42793:SF1">
    <property type="entry name" value="PEPTIDYL-LYSINE N-ACETYLTRANSFERASE PATZ"/>
    <property type="match status" value="1"/>
</dbReference>
<accession>A0ABZ1C181</accession>
<evidence type="ECO:0000313" key="2">
    <source>
        <dbReference type="Proteomes" id="UP001332192"/>
    </source>
</evidence>
<dbReference type="SUPFAM" id="SSF56059">
    <property type="entry name" value="Glutathione synthetase ATP-binding domain-like"/>
    <property type="match status" value="1"/>
</dbReference>
<proteinExistence type="predicted"/>
<dbReference type="InterPro" id="IPR013815">
    <property type="entry name" value="ATP_grasp_subdomain_1"/>
</dbReference>
<organism evidence="1 2">
    <name type="scientific">Carboxydichorda subterranea</name>
    <dbReference type="NCBI Taxonomy" id="3109565"/>
    <lineage>
        <taxon>Bacteria</taxon>
        <taxon>Bacillati</taxon>
        <taxon>Bacillota</taxon>
        <taxon>Limnochordia</taxon>
        <taxon>Limnochordales</taxon>
        <taxon>Geochordaceae</taxon>
        <taxon>Carboxydichorda</taxon>
    </lineage>
</organism>
<name>A0ABZ1C181_9FIRM</name>
<keyword evidence="1" id="KW-0436">Ligase</keyword>
<dbReference type="Gene3D" id="3.30.1490.20">
    <property type="entry name" value="ATP-grasp fold, A domain"/>
    <property type="match status" value="1"/>
</dbReference>
<dbReference type="EMBL" id="CP141615">
    <property type="protein sequence ID" value="WRP18633.1"/>
    <property type="molecule type" value="Genomic_DNA"/>
</dbReference>
<sequence length="223" mass="24444">MSTMARVSPVPQPRLLMAEHEVKAALRRLGVQVPPSVLLAPADPVPSSFPFPFPVVVKVSSRALLHKTEARAVFVGVKDASELQAVASDLRERFAGELLLVEPVERPGVEAIVGFFRDPVFGPCAMVGVGGVYAELYQDVAFRRLPVDEAEVGAMLDELRARALFEGFRGRKVSREALVRLVVAVSRWVEEMGREFGQMDLNPVFVREHDAVVIDAKLMGQDG</sequence>
<reference evidence="1 2" key="1">
    <citation type="journal article" date="2024" name="Front. Microbiol.">
        <title>Novel thermophilic genera Geochorda gen. nov. and Carboxydochorda gen. nov. from the deep terrestrial subsurface reveal the ecophysiological diversity in the class Limnochordia.</title>
        <authorList>
            <person name="Karnachuk O.V."/>
            <person name="Lukina A.P."/>
            <person name="Avakyan M.R."/>
            <person name="Kadnikov V.V."/>
            <person name="Begmatov S."/>
            <person name="Beletsky A.V."/>
            <person name="Vlasova K.G."/>
            <person name="Novikov A.A."/>
            <person name="Shcherbakova V.A."/>
            <person name="Mardanov A.V."/>
            <person name="Ravin N.V."/>
        </authorList>
    </citation>
    <scope>NUCLEOTIDE SEQUENCE [LARGE SCALE GENOMIC DNA]</scope>
    <source>
        <strain evidence="1 2">L945</strain>
    </source>
</reference>
<keyword evidence="2" id="KW-1185">Reference proteome</keyword>